<accession>A0A9Q8UVF2</accession>
<dbReference type="PANTHER" id="PTHR31438">
    <property type="entry name" value="LYSINE N-ACYLTRANSFERASE C17G9.06C-RELATED"/>
    <property type="match status" value="1"/>
</dbReference>
<sequence>MTCLTLPTTLRLPHPYLTTYRIHQVDSRQAPTRYGTKLLQIKHEPRSSAKTPTQQDGQAPPEQLHSSVAFSNPIQDQREDQLPPESNNFFWGRVRRAPKSDFVWNEPHAPTIAQAWLIVYALFTLRPELEYFRLGLVGVDSHKLAGELKLVHLAVQHPVPEGKASTDSEAYANELVLTRATFWQGAGSPFGPRPVWSPDAQKGLVSGRDLAEYPAFPQDFTATTRFPTERVHAFHPRRPLKPAPGSLIYSRYIPHLDEHFSMYALDYHNDEHLGLFNQWQNDPFVAAGWNETGTLDQHRTYLKNLHDDPHTMTLLAKFDDVFFAYYEVYWGKEDHFGVYCNAGDYDRGRHALVGDTRFRGKPRVSAWWSSTIHYLFLDEPRTQEVIGEPKLTNATVLSYDLMTGFNVTKHVDLGHKRSAAEKVSRERFFQICPLHFDGETNVGGTGIKLFAKL</sequence>
<dbReference type="KEGG" id="ffu:CLAFUR5_12917"/>
<evidence type="ECO:0000259" key="3">
    <source>
        <dbReference type="SMART" id="SM01006"/>
    </source>
</evidence>
<dbReference type="RefSeq" id="XP_047768211.1">
    <property type="nucleotide sequence ID" value="XM_047912065.1"/>
</dbReference>
<evidence type="ECO:0000256" key="2">
    <source>
        <dbReference type="SAM" id="MobiDB-lite"/>
    </source>
</evidence>
<dbReference type="GO" id="GO:0019290">
    <property type="term" value="P:siderophore biosynthetic process"/>
    <property type="evidence" value="ECO:0007669"/>
    <property type="project" value="InterPro"/>
</dbReference>
<reference evidence="4" key="1">
    <citation type="submission" date="2021-12" db="EMBL/GenBank/DDBJ databases">
        <authorList>
            <person name="Zaccaron A."/>
            <person name="Stergiopoulos I."/>
        </authorList>
    </citation>
    <scope>NUCLEOTIDE SEQUENCE</scope>
    <source>
        <strain evidence="4">Race5_Kim</strain>
    </source>
</reference>
<evidence type="ECO:0000313" key="5">
    <source>
        <dbReference type="Proteomes" id="UP000756132"/>
    </source>
</evidence>
<feature type="region of interest" description="Disordered" evidence="2">
    <location>
        <begin position="40"/>
        <end position="64"/>
    </location>
</feature>
<keyword evidence="5" id="KW-1185">Reference proteome</keyword>
<dbReference type="OrthoDB" id="4250781at2759"/>
<name>A0A9Q8UVF2_PASFU</name>
<proteinExistence type="inferred from homology"/>
<feature type="domain" description="Acyltransferase MbtK/IucB-like conserved" evidence="3">
    <location>
        <begin position="263"/>
        <end position="312"/>
    </location>
</feature>
<dbReference type="InterPro" id="IPR016181">
    <property type="entry name" value="Acyl_CoA_acyltransferase"/>
</dbReference>
<evidence type="ECO:0000256" key="1">
    <source>
        <dbReference type="ARBA" id="ARBA00009893"/>
    </source>
</evidence>
<evidence type="ECO:0000313" key="4">
    <source>
        <dbReference type="EMBL" id="UJO23845.1"/>
    </source>
</evidence>
<dbReference type="Gene3D" id="3.40.630.30">
    <property type="match status" value="1"/>
</dbReference>
<dbReference type="SUPFAM" id="SSF55729">
    <property type="entry name" value="Acyl-CoA N-acyltransferases (Nat)"/>
    <property type="match status" value="1"/>
</dbReference>
<feature type="compositionally biased region" description="Polar residues" evidence="2">
    <location>
        <begin position="48"/>
        <end position="57"/>
    </location>
</feature>
<dbReference type="InterPro" id="IPR019432">
    <property type="entry name" value="Acyltransferase_MbtK/IucB-like"/>
</dbReference>
<dbReference type="Proteomes" id="UP000756132">
    <property type="component" value="Chromosome 11"/>
</dbReference>
<dbReference type="GO" id="GO:0016410">
    <property type="term" value="F:N-acyltransferase activity"/>
    <property type="evidence" value="ECO:0007669"/>
    <property type="project" value="TreeGrafter"/>
</dbReference>
<organism evidence="4 5">
    <name type="scientific">Passalora fulva</name>
    <name type="common">Tomato leaf mold</name>
    <name type="synonym">Cladosporium fulvum</name>
    <dbReference type="NCBI Taxonomy" id="5499"/>
    <lineage>
        <taxon>Eukaryota</taxon>
        <taxon>Fungi</taxon>
        <taxon>Dikarya</taxon>
        <taxon>Ascomycota</taxon>
        <taxon>Pezizomycotina</taxon>
        <taxon>Dothideomycetes</taxon>
        <taxon>Dothideomycetidae</taxon>
        <taxon>Mycosphaerellales</taxon>
        <taxon>Mycosphaerellaceae</taxon>
        <taxon>Fulvia</taxon>
    </lineage>
</organism>
<dbReference type="AlphaFoldDB" id="A0A9Q8UVF2"/>
<comment type="similarity">
    <text evidence="1">Belongs to the lysine N-acyltransferase MbtK family.</text>
</comment>
<gene>
    <name evidence="4" type="ORF">CLAFUR5_12917</name>
</gene>
<dbReference type="GeneID" id="71992795"/>
<dbReference type="EMBL" id="CP090173">
    <property type="protein sequence ID" value="UJO23845.1"/>
    <property type="molecule type" value="Genomic_DNA"/>
</dbReference>
<dbReference type="SMART" id="SM01006">
    <property type="entry name" value="AlcB"/>
    <property type="match status" value="1"/>
</dbReference>
<dbReference type="PANTHER" id="PTHR31438:SF7">
    <property type="entry name" value="ACYLTRANSFERASE MBTK_IUCB-LIKE CONSERVED DOMAIN-CONTAINING PROTEIN"/>
    <property type="match status" value="1"/>
</dbReference>
<dbReference type="Pfam" id="PF13523">
    <property type="entry name" value="Acetyltransf_8"/>
    <property type="match status" value="1"/>
</dbReference>
<protein>
    <submittedName>
        <fullName evidence="4">N(5)-hydroxyornithine:cis-anhydromevalonyl coenzyme A-N(5)-transacylase sidF</fullName>
    </submittedName>
</protein>
<reference evidence="4" key="2">
    <citation type="journal article" date="2022" name="Microb. Genom.">
        <title>A chromosome-scale genome assembly of the tomato pathogen Cladosporium fulvum reveals a compartmentalized genome architecture and the presence of a dispensable chromosome.</title>
        <authorList>
            <person name="Zaccaron A.Z."/>
            <person name="Chen L.H."/>
            <person name="Samaras A."/>
            <person name="Stergiopoulos I."/>
        </authorList>
    </citation>
    <scope>NUCLEOTIDE SEQUENCE</scope>
    <source>
        <strain evidence="4">Race5_Kim</strain>
    </source>
</reference>